<keyword evidence="2" id="KW-1185">Reference proteome</keyword>
<accession>A0ABQ9JJH1</accession>
<reference evidence="1" key="1">
    <citation type="journal article" date="2023" name="Insect Mol. Biol.">
        <title>Genome sequencing provides insights into the evolution of gene families encoding plant cell wall-degrading enzymes in longhorned beetles.</title>
        <authorList>
            <person name="Shin N.R."/>
            <person name="Okamura Y."/>
            <person name="Kirsch R."/>
            <person name="Pauchet Y."/>
        </authorList>
    </citation>
    <scope>NUCLEOTIDE SEQUENCE</scope>
    <source>
        <strain evidence="1">MMC_N1</strain>
    </source>
</reference>
<dbReference type="SUPFAM" id="SSF48452">
    <property type="entry name" value="TPR-like"/>
    <property type="match status" value="1"/>
</dbReference>
<dbReference type="Gene3D" id="1.25.40.10">
    <property type="entry name" value="Tetratricopeptide repeat domain"/>
    <property type="match status" value="1"/>
</dbReference>
<proteinExistence type="predicted"/>
<comment type="caution">
    <text evidence="1">The sequence shown here is derived from an EMBL/GenBank/DDBJ whole genome shotgun (WGS) entry which is preliminary data.</text>
</comment>
<protein>
    <submittedName>
        <fullName evidence="1">Uncharacterized protein</fullName>
    </submittedName>
</protein>
<sequence length="141" mass="15821">MIVQEPVQAAIWHCLNHYDYADAVFLSERLYAEVKTDESLFLLATAYFRSGKRDNAYHTLKDRHGVSSQCRYLFGICAYELEKSKYGEAEAALLEDSQSENSFDTVTNEFGDQASFALLLLGKIAAKTGEMPGPQRLGKKP</sequence>
<evidence type="ECO:0000313" key="2">
    <source>
        <dbReference type="Proteomes" id="UP001162164"/>
    </source>
</evidence>
<gene>
    <name evidence="1" type="ORF">NQ317_016376</name>
</gene>
<evidence type="ECO:0000313" key="1">
    <source>
        <dbReference type="EMBL" id="KAJ8978225.1"/>
    </source>
</evidence>
<dbReference type="InterPro" id="IPR011990">
    <property type="entry name" value="TPR-like_helical_dom_sf"/>
</dbReference>
<dbReference type="Proteomes" id="UP001162164">
    <property type="component" value="Unassembled WGS sequence"/>
</dbReference>
<organism evidence="1 2">
    <name type="scientific">Molorchus minor</name>
    <dbReference type="NCBI Taxonomy" id="1323400"/>
    <lineage>
        <taxon>Eukaryota</taxon>
        <taxon>Metazoa</taxon>
        <taxon>Ecdysozoa</taxon>
        <taxon>Arthropoda</taxon>
        <taxon>Hexapoda</taxon>
        <taxon>Insecta</taxon>
        <taxon>Pterygota</taxon>
        <taxon>Neoptera</taxon>
        <taxon>Endopterygota</taxon>
        <taxon>Coleoptera</taxon>
        <taxon>Polyphaga</taxon>
        <taxon>Cucujiformia</taxon>
        <taxon>Chrysomeloidea</taxon>
        <taxon>Cerambycidae</taxon>
        <taxon>Lamiinae</taxon>
        <taxon>Monochamini</taxon>
        <taxon>Molorchus</taxon>
    </lineage>
</organism>
<name>A0ABQ9JJH1_9CUCU</name>
<dbReference type="Pfam" id="PF12895">
    <property type="entry name" value="ANAPC3"/>
    <property type="match status" value="1"/>
</dbReference>
<dbReference type="EMBL" id="JAPWTJ010000461">
    <property type="protein sequence ID" value="KAJ8978225.1"/>
    <property type="molecule type" value="Genomic_DNA"/>
</dbReference>